<evidence type="ECO:0008006" key="3">
    <source>
        <dbReference type="Google" id="ProtNLM"/>
    </source>
</evidence>
<comment type="caution">
    <text evidence="1">The sequence shown here is derived from an EMBL/GenBank/DDBJ whole genome shotgun (WGS) entry which is preliminary data.</text>
</comment>
<dbReference type="STRING" id="442562.Rumeso_02588"/>
<proteinExistence type="predicted"/>
<name>A0A017HN48_9RHOB</name>
<gene>
    <name evidence="1" type="ORF">Rumeso_02588</name>
</gene>
<keyword evidence="2" id="KW-1185">Reference proteome</keyword>
<evidence type="ECO:0000313" key="2">
    <source>
        <dbReference type="Proteomes" id="UP000019666"/>
    </source>
</evidence>
<reference evidence="1 2" key="1">
    <citation type="submission" date="2013-02" db="EMBL/GenBank/DDBJ databases">
        <authorList>
            <person name="Fiebig A."/>
            <person name="Goeker M."/>
            <person name="Klenk H.-P.P."/>
        </authorList>
    </citation>
    <scope>NUCLEOTIDE SEQUENCE [LARGE SCALE GENOMIC DNA]</scope>
    <source>
        <strain evidence="1 2">DSM 19309</strain>
    </source>
</reference>
<accession>A0A017HN48</accession>
<evidence type="ECO:0000313" key="1">
    <source>
        <dbReference type="EMBL" id="EYD75806.1"/>
    </source>
</evidence>
<organism evidence="1 2">
    <name type="scientific">Rubellimicrobium mesophilum DSM 19309</name>
    <dbReference type="NCBI Taxonomy" id="442562"/>
    <lineage>
        <taxon>Bacteria</taxon>
        <taxon>Pseudomonadati</taxon>
        <taxon>Pseudomonadota</taxon>
        <taxon>Alphaproteobacteria</taxon>
        <taxon>Rhodobacterales</taxon>
        <taxon>Roseobacteraceae</taxon>
        <taxon>Rubellimicrobium</taxon>
    </lineage>
</organism>
<dbReference type="Proteomes" id="UP000019666">
    <property type="component" value="Unassembled WGS sequence"/>
</dbReference>
<sequence length="1080" mass="112793">MLAPLVFLLAAPLLLVGQEITAPSWVRDRVEAAAASALGGGALRFEAITVRVPADLHPEVRLLGATLRDRAGRLVAHVPSVAMQVSPRGLLFEHRLLVQEIDLDGAELSLSRARDGRVDLAFGTPGPRPPVGRAEGLASLPDQFERLFERPALSALRQVRVEGLVVNYQDERVGRTWTVDGGSLGLDLSGGMTRLSGEVSVLSGRSYVTRARIDYESPRGSPAADINVIVTDVAAADVASQSPALTWLRVVDAPISMALRASLDEQGALGPTSVALKIAQGELRPHPSLEPVRFDVARAYLSYDPLAQAVRFDRVEVRSDWGGVLGSGRADLREIQAGLPRALLGQFTLRDVTLNPPGLYDAPAHLPEATAQFRLRLDPFTVDVAQASLALPGEEGSRLDLSGQVAGSEEGWRVALDAHLGEIARDRIMALWPERFRPGLRAWLDTNLTTGTLRNLAAALRIVPGDAPGIAVTADFAGLDVKPLWTHPPITGGSGRMTWEDGVFTAALDRGQVEAPEGGPIEIGGTAIAIHPPGPDGRSPATVDLSARGPVTAALSLLDQPPWRFLSSAGLPVRLADGRAEATGTIDLFLGTMQPGELRYDVAATLRDVSTDLLIPGFTLGSDAVTATVTPAGLEIAGPATVGSARVEGSWRQGFAPEDKGRSQVRAQVEINPRVLDEFGILLPEGSVSGEGQGDLTVDFASGKAPAFSLRSGLGGLALSVPEIGWSKGAGRSGELLVEGSLGSPVKVDRIDVTAPGLSAEGDLRLTGAGAFDRLRISRLKVGDWLDAPVTLTARPGSDTPAVEVSGGTLDLAAAAFGSGGSGDGGPVKVALDRLQVTEDVALTDFAGDFSTTAGLEGRFSGFVNGGPPVTGRVAPQGDRVAARIQGEDAGAVMKAANLFTRAEGGALDLLILPVDEASYSGELWITDLKVRDAPVLASLLNAASVIGLLQQLGGQGILFDEVSADFRIDPTAVTVNRASAMGAGLGISMAGVFDTENYLMSFQGVLSPLYLLNGIGSILTRPGEGLLGFNFTLNGDPDAPAVGVNPLSVLAPGALRDLLRRHRGVPRLPPAVAPEEPAR</sequence>
<dbReference type="EMBL" id="AOSK01000065">
    <property type="protein sequence ID" value="EYD75806.1"/>
    <property type="molecule type" value="Genomic_DNA"/>
</dbReference>
<dbReference type="HOGENOM" id="CLU_007198_0_0_5"/>
<dbReference type="AlphaFoldDB" id="A0A017HN48"/>
<protein>
    <recommendedName>
        <fullName evidence="3">Large exoproteins involved in heme utilization or adhesion</fullName>
    </recommendedName>
</protein>